<feature type="compositionally biased region" description="Basic and acidic residues" evidence="8">
    <location>
        <begin position="458"/>
        <end position="476"/>
    </location>
</feature>
<comment type="similarity">
    <text evidence="2">Belongs to the eukaryotic initiation factor 4G family.</text>
</comment>
<protein>
    <submittedName>
        <fullName evidence="10">ARM repeat-containing protein</fullName>
    </submittedName>
</protein>
<keyword evidence="6" id="KW-0694">RNA-binding</keyword>
<evidence type="ECO:0000313" key="11">
    <source>
        <dbReference type="Proteomes" id="UP000000707"/>
    </source>
</evidence>
<feature type="compositionally biased region" description="Gly residues" evidence="8">
    <location>
        <begin position="1"/>
        <end position="20"/>
    </location>
</feature>
<feature type="compositionally biased region" description="Low complexity" evidence="8">
    <location>
        <begin position="420"/>
        <end position="434"/>
    </location>
</feature>
<organism evidence="11">
    <name type="scientific">Candida tenuis (strain ATCC 10573 / BCRC 21748 / CBS 615 / JCM 9827 / NBRC 10315 / NRRL Y-1498 / VKM Y-70)</name>
    <name type="common">Yeast</name>
    <name type="synonym">Yamadazyma tenuis</name>
    <dbReference type="NCBI Taxonomy" id="590646"/>
    <lineage>
        <taxon>Eukaryota</taxon>
        <taxon>Fungi</taxon>
        <taxon>Dikarya</taxon>
        <taxon>Ascomycota</taxon>
        <taxon>Saccharomycotina</taxon>
        <taxon>Pichiomycetes</taxon>
        <taxon>Debaryomycetaceae</taxon>
        <taxon>Yamadazyma</taxon>
    </lineage>
</organism>
<evidence type="ECO:0000256" key="5">
    <source>
        <dbReference type="ARBA" id="ARBA00022553"/>
    </source>
</evidence>
<evidence type="ECO:0000256" key="7">
    <source>
        <dbReference type="ARBA" id="ARBA00022917"/>
    </source>
</evidence>
<dbReference type="GO" id="GO:0016281">
    <property type="term" value="C:eukaryotic translation initiation factor 4F complex"/>
    <property type="evidence" value="ECO:0007669"/>
    <property type="project" value="TreeGrafter"/>
</dbReference>
<evidence type="ECO:0000313" key="10">
    <source>
        <dbReference type="EMBL" id="EGV60242.1"/>
    </source>
</evidence>
<evidence type="ECO:0000256" key="3">
    <source>
        <dbReference type="ARBA" id="ARBA00022490"/>
    </source>
</evidence>
<dbReference type="GeneID" id="18246322"/>
<dbReference type="AlphaFoldDB" id="G3BCZ1"/>
<proteinExistence type="inferred from homology"/>
<dbReference type="FunFam" id="1.25.40.180:FF:000020">
    <property type="entry name" value="Eukaryotic translation initiation factor subunit"/>
    <property type="match status" value="1"/>
</dbReference>
<evidence type="ECO:0000256" key="4">
    <source>
        <dbReference type="ARBA" id="ARBA00022540"/>
    </source>
</evidence>
<evidence type="ECO:0000256" key="8">
    <source>
        <dbReference type="SAM" id="MobiDB-lite"/>
    </source>
</evidence>
<keyword evidence="3" id="KW-0963">Cytoplasm</keyword>
<dbReference type="SMART" id="SM00543">
    <property type="entry name" value="MIF4G"/>
    <property type="match status" value="1"/>
</dbReference>
<feature type="region of interest" description="Disordered" evidence="8">
    <location>
        <begin position="1"/>
        <end position="85"/>
    </location>
</feature>
<feature type="compositionally biased region" description="Basic and acidic residues" evidence="8">
    <location>
        <begin position="48"/>
        <end position="70"/>
    </location>
</feature>
<feature type="compositionally biased region" description="Basic residues" evidence="8">
    <location>
        <begin position="29"/>
        <end position="47"/>
    </location>
</feature>
<dbReference type="PANTHER" id="PTHR23253:SF9">
    <property type="entry name" value="EUKARYOTIC TRANSLATION INITIATION FACTOR 4 GAMMA 2"/>
    <property type="match status" value="1"/>
</dbReference>
<dbReference type="Pfam" id="PF02854">
    <property type="entry name" value="MIF4G"/>
    <property type="match status" value="1"/>
</dbReference>
<accession>G3BCZ1</accession>
<evidence type="ECO:0000259" key="9">
    <source>
        <dbReference type="SMART" id="SM00543"/>
    </source>
</evidence>
<comment type="subcellular location">
    <subcellularLocation>
        <location evidence="1">Cytoplasm</location>
    </subcellularLocation>
</comment>
<gene>
    <name evidence="10" type="ORF">CANTEDRAFT_111881</name>
</gene>
<feature type="compositionally biased region" description="Basic and acidic residues" evidence="8">
    <location>
        <begin position="399"/>
        <end position="414"/>
    </location>
</feature>
<dbReference type="GO" id="GO:0010494">
    <property type="term" value="C:cytoplasmic stress granule"/>
    <property type="evidence" value="ECO:0007669"/>
    <property type="project" value="UniProtKB-ARBA"/>
</dbReference>
<keyword evidence="11" id="KW-1185">Reference proteome</keyword>
<dbReference type="InterPro" id="IPR016024">
    <property type="entry name" value="ARM-type_fold"/>
</dbReference>
<feature type="compositionally biased region" description="Polar residues" evidence="8">
    <location>
        <begin position="383"/>
        <end position="396"/>
    </location>
</feature>
<feature type="compositionally biased region" description="Basic and acidic residues" evidence="8">
    <location>
        <begin position="352"/>
        <end position="373"/>
    </location>
</feature>
<sequence length="476" mass="53322">MSKGGMQGRFGQLSGRGGQYDGRQGSRNGSKRRGGSTRDKSKRNNQSKRRDDEGKSTIPPEDVKPLEKSANRWVPKPKTSEGDQVNLAPDGVTVILNEEEVERKVKRSLNKLTLEMFEPITDDILKITEQSRWEDDAKTVKQVISLTFAKATDEPYWSSMYAQFCAKMCKMIPDDVSVKETTRDGKEIEVSGGSLARRLLLTTCQQEYEKGWSDKVPFQSDGAPLAMMSDEYYEAAKAKRRGLGLVKFIGQLYLLNMLTDKVVVYCLTNLSKNVEDPSEDSLESLAQLVTAIGPKFEQSERNRNLMQVVFENIQKILDTLKLSSRIKFMLMDLKDLRNAGWVSSNTDQGPKTIKEIHDDAEIKRLEDEKAANERRRKNKGGDSRSNSSRAGSNWGSQPKRVESTSKLTPVKDSKGFTAVSRSQSSRLGESSNLSPREGSKRSESLQSATNIFAALGGEEDHEHEPEHEHEEVATNN</sequence>
<feature type="domain" description="MIF4G" evidence="9">
    <location>
        <begin position="102"/>
        <end position="340"/>
    </location>
</feature>
<keyword evidence="4" id="KW-0396">Initiation factor</keyword>
<dbReference type="EMBL" id="GL996528">
    <property type="protein sequence ID" value="EGV60242.1"/>
    <property type="molecule type" value="Genomic_DNA"/>
</dbReference>
<feature type="region of interest" description="Disordered" evidence="8">
    <location>
        <begin position="341"/>
        <end position="476"/>
    </location>
</feature>
<evidence type="ECO:0000256" key="2">
    <source>
        <dbReference type="ARBA" id="ARBA00005775"/>
    </source>
</evidence>
<reference evidence="10 11" key="1">
    <citation type="journal article" date="2011" name="Proc. Natl. Acad. Sci. U.S.A.">
        <title>Comparative genomics of xylose-fermenting fungi for enhanced biofuel production.</title>
        <authorList>
            <person name="Wohlbach D.J."/>
            <person name="Kuo A."/>
            <person name="Sato T.K."/>
            <person name="Potts K.M."/>
            <person name="Salamov A.A."/>
            <person name="LaButti K.M."/>
            <person name="Sun H."/>
            <person name="Clum A."/>
            <person name="Pangilinan J.L."/>
            <person name="Lindquist E.A."/>
            <person name="Lucas S."/>
            <person name="Lapidus A."/>
            <person name="Jin M."/>
            <person name="Gunawan C."/>
            <person name="Balan V."/>
            <person name="Dale B.E."/>
            <person name="Jeffries T.W."/>
            <person name="Zinkel R."/>
            <person name="Barry K.W."/>
            <person name="Grigoriev I.V."/>
            <person name="Gasch A.P."/>
        </authorList>
    </citation>
    <scope>NUCLEOTIDE SEQUENCE [LARGE SCALE GENOMIC DNA]</scope>
    <source>
        <strain evidence="11">ATCC 10573 / BCRC 21748 / CBS 615 / JCM 9827 / NBRC 10315 / NRRL Y-1498 / VKM Y-70</strain>
    </source>
</reference>
<dbReference type="STRING" id="590646.G3BCZ1"/>
<name>G3BCZ1_CANTC</name>
<dbReference type="InterPro" id="IPR003890">
    <property type="entry name" value="MIF4G-like_typ-3"/>
</dbReference>
<evidence type="ECO:0000256" key="1">
    <source>
        <dbReference type="ARBA" id="ARBA00004496"/>
    </source>
</evidence>
<dbReference type="PANTHER" id="PTHR23253">
    <property type="entry name" value="EUKARYOTIC TRANSLATION INITIATION FACTOR 4 GAMMA"/>
    <property type="match status" value="1"/>
</dbReference>
<dbReference type="GO" id="GO:0003743">
    <property type="term" value="F:translation initiation factor activity"/>
    <property type="evidence" value="ECO:0007669"/>
    <property type="project" value="UniProtKB-KW"/>
</dbReference>
<dbReference type="SUPFAM" id="SSF48371">
    <property type="entry name" value="ARM repeat"/>
    <property type="match status" value="1"/>
</dbReference>
<dbReference type="eggNOG" id="KOG0401">
    <property type="taxonomic scope" value="Eukaryota"/>
</dbReference>
<dbReference type="HOGENOM" id="CLU_030857_2_0_1"/>
<dbReference type="KEGG" id="cten:18246322"/>
<dbReference type="Proteomes" id="UP000000707">
    <property type="component" value="Unassembled WGS sequence"/>
</dbReference>
<dbReference type="Gene3D" id="1.25.40.180">
    <property type="match status" value="1"/>
</dbReference>
<dbReference type="OrthoDB" id="514777at2759"/>
<dbReference type="GO" id="GO:0003729">
    <property type="term" value="F:mRNA binding"/>
    <property type="evidence" value="ECO:0007669"/>
    <property type="project" value="TreeGrafter"/>
</dbReference>
<evidence type="ECO:0000256" key="6">
    <source>
        <dbReference type="ARBA" id="ARBA00022884"/>
    </source>
</evidence>
<keyword evidence="5" id="KW-0597">Phosphoprotein</keyword>
<keyword evidence="7" id="KW-0648">Protein biosynthesis</keyword>